<evidence type="ECO:0000313" key="6">
    <source>
        <dbReference type="EMBL" id="SFV00218.1"/>
    </source>
</evidence>
<evidence type="ECO:0000256" key="1">
    <source>
        <dbReference type="ARBA" id="ARBA00009437"/>
    </source>
</evidence>
<dbReference type="PANTHER" id="PTHR30126:SF64">
    <property type="entry name" value="HTH-TYPE TRANSCRIPTIONAL REGULATOR CITR"/>
    <property type="match status" value="1"/>
</dbReference>
<keyword evidence="3" id="KW-0238">DNA-binding</keyword>
<dbReference type="GO" id="GO:0003700">
    <property type="term" value="F:DNA-binding transcription factor activity"/>
    <property type="evidence" value="ECO:0007669"/>
    <property type="project" value="InterPro"/>
</dbReference>
<dbReference type="FunFam" id="1.10.10.10:FF:000001">
    <property type="entry name" value="LysR family transcriptional regulator"/>
    <property type="match status" value="1"/>
</dbReference>
<evidence type="ECO:0000313" key="7">
    <source>
        <dbReference type="Proteomes" id="UP000183508"/>
    </source>
</evidence>
<accession>A0A1I7KS56</accession>
<dbReference type="InterPro" id="IPR000847">
    <property type="entry name" value="LysR_HTH_N"/>
</dbReference>
<organism evidence="6 7">
    <name type="scientific">Alicyclobacillus macrosporangiidus</name>
    <dbReference type="NCBI Taxonomy" id="392015"/>
    <lineage>
        <taxon>Bacteria</taxon>
        <taxon>Bacillati</taxon>
        <taxon>Bacillota</taxon>
        <taxon>Bacilli</taxon>
        <taxon>Bacillales</taxon>
        <taxon>Alicyclobacillaceae</taxon>
        <taxon>Alicyclobacillus</taxon>
    </lineage>
</organism>
<dbReference type="Gene3D" id="3.40.190.10">
    <property type="entry name" value="Periplasmic binding protein-like II"/>
    <property type="match status" value="2"/>
</dbReference>
<dbReference type="InterPro" id="IPR036388">
    <property type="entry name" value="WH-like_DNA-bd_sf"/>
</dbReference>
<dbReference type="EMBL" id="FPBV01000018">
    <property type="protein sequence ID" value="SFV00218.1"/>
    <property type="molecule type" value="Genomic_DNA"/>
</dbReference>
<sequence>MDLQWLRTFVTAAQTGNFSRTAERLHLAQPTVSVHIQKLEQTLGVALFERTGRSVQLTPAGRRYLNHARAMVEADDAAREDLFRWQQGYAHTVRVAASPLVATTVLPDCIRRFTRDRPDVEFAIQVMESVDIAQAVMEGLCDFGLSRQGVEHPHLVAEALYADPVVFIAPADVGDVDGVLPAVDELLEAYPVLTHNHPEYWDDLLLRLRQFHPLRTLRVSQVHVTVQWVVERLGVSFLPASTVRRELLRGTVLEVPFPHFALPVAHTRLVCMPGALRGVAAEFAEHVRAYCRARTF</sequence>
<keyword evidence="7" id="KW-1185">Reference proteome</keyword>
<dbReference type="Pfam" id="PF00126">
    <property type="entry name" value="HTH_1"/>
    <property type="match status" value="1"/>
</dbReference>
<gene>
    <name evidence="6" type="ORF">SAMN05421543_11874</name>
</gene>
<reference evidence="7" key="1">
    <citation type="submission" date="2016-10" db="EMBL/GenBank/DDBJ databases">
        <authorList>
            <person name="Varghese N."/>
        </authorList>
    </citation>
    <scope>NUCLEOTIDE SEQUENCE [LARGE SCALE GENOMIC DNA]</scope>
    <source>
        <strain evidence="7">DSM 17980</strain>
    </source>
</reference>
<dbReference type="PANTHER" id="PTHR30126">
    <property type="entry name" value="HTH-TYPE TRANSCRIPTIONAL REGULATOR"/>
    <property type="match status" value="1"/>
</dbReference>
<dbReference type="SUPFAM" id="SSF53850">
    <property type="entry name" value="Periplasmic binding protein-like II"/>
    <property type="match status" value="1"/>
</dbReference>
<evidence type="ECO:0000259" key="5">
    <source>
        <dbReference type="PROSITE" id="PS50931"/>
    </source>
</evidence>
<dbReference type="STRING" id="392015.SAMN05421543_11874"/>
<dbReference type="SUPFAM" id="SSF46785">
    <property type="entry name" value="Winged helix' DNA-binding domain"/>
    <property type="match status" value="1"/>
</dbReference>
<dbReference type="RefSeq" id="WP_074954821.1">
    <property type="nucleotide sequence ID" value="NZ_FPBV01000018.1"/>
</dbReference>
<comment type="similarity">
    <text evidence="1">Belongs to the LysR transcriptional regulatory family.</text>
</comment>
<dbReference type="GO" id="GO:0000976">
    <property type="term" value="F:transcription cis-regulatory region binding"/>
    <property type="evidence" value="ECO:0007669"/>
    <property type="project" value="TreeGrafter"/>
</dbReference>
<dbReference type="AlphaFoldDB" id="A0A1I7KS56"/>
<dbReference type="InterPro" id="IPR036390">
    <property type="entry name" value="WH_DNA-bd_sf"/>
</dbReference>
<proteinExistence type="inferred from homology"/>
<dbReference type="PRINTS" id="PR00039">
    <property type="entry name" value="HTHLYSR"/>
</dbReference>
<dbReference type="PROSITE" id="PS50931">
    <property type="entry name" value="HTH_LYSR"/>
    <property type="match status" value="1"/>
</dbReference>
<dbReference type="InterPro" id="IPR005119">
    <property type="entry name" value="LysR_subst-bd"/>
</dbReference>
<keyword evidence="2" id="KW-0805">Transcription regulation</keyword>
<dbReference type="CDD" id="cd05466">
    <property type="entry name" value="PBP2_LTTR_substrate"/>
    <property type="match status" value="1"/>
</dbReference>
<evidence type="ECO:0000256" key="2">
    <source>
        <dbReference type="ARBA" id="ARBA00023015"/>
    </source>
</evidence>
<dbReference type="Pfam" id="PF03466">
    <property type="entry name" value="LysR_substrate"/>
    <property type="match status" value="1"/>
</dbReference>
<evidence type="ECO:0000256" key="4">
    <source>
        <dbReference type="ARBA" id="ARBA00023163"/>
    </source>
</evidence>
<name>A0A1I7KS56_9BACL</name>
<evidence type="ECO:0000256" key="3">
    <source>
        <dbReference type="ARBA" id="ARBA00023125"/>
    </source>
</evidence>
<dbReference type="Gene3D" id="1.10.10.10">
    <property type="entry name" value="Winged helix-like DNA-binding domain superfamily/Winged helix DNA-binding domain"/>
    <property type="match status" value="1"/>
</dbReference>
<dbReference type="Proteomes" id="UP000183508">
    <property type="component" value="Unassembled WGS sequence"/>
</dbReference>
<feature type="domain" description="HTH lysR-type" evidence="5">
    <location>
        <begin position="1"/>
        <end position="58"/>
    </location>
</feature>
<keyword evidence="4" id="KW-0804">Transcription</keyword>
<dbReference type="eggNOG" id="COG0583">
    <property type="taxonomic scope" value="Bacteria"/>
</dbReference>
<protein>
    <submittedName>
        <fullName evidence="6">LysR family transcriptional regulator, repressor for citA</fullName>
    </submittedName>
</protein>